<dbReference type="Proteomes" id="UP001107558">
    <property type="component" value="Chromosome 3"/>
</dbReference>
<evidence type="ECO:0000256" key="7">
    <source>
        <dbReference type="ARBA" id="ARBA00023180"/>
    </source>
</evidence>
<evidence type="ECO:0000313" key="10">
    <source>
        <dbReference type="Proteomes" id="UP001107558"/>
    </source>
</evidence>
<dbReference type="AlphaFoldDB" id="A0A9J6BQH5"/>
<evidence type="ECO:0000313" key="9">
    <source>
        <dbReference type="EMBL" id="KAG5671646.1"/>
    </source>
</evidence>
<name>A0A9J6BQH5_POLVA</name>
<evidence type="ECO:0000256" key="2">
    <source>
        <dbReference type="ARBA" id="ARBA00022475"/>
    </source>
</evidence>
<comment type="subcellular location">
    <subcellularLocation>
        <location evidence="1">Cell membrane</location>
        <topology evidence="1">Multi-pass membrane protein</topology>
    </subcellularLocation>
</comment>
<reference evidence="9" key="1">
    <citation type="submission" date="2021-03" db="EMBL/GenBank/DDBJ databases">
        <title>Chromosome level genome of the anhydrobiotic midge Polypedilum vanderplanki.</title>
        <authorList>
            <person name="Yoshida Y."/>
            <person name="Kikawada T."/>
            <person name="Gusev O."/>
        </authorList>
    </citation>
    <scope>NUCLEOTIDE SEQUENCE</scope>
    <source>
        <strain evidence="9">NIAS01</strain>
        <tissue evidence="9">Whole body or cell culture</tissue>
    </source>
</reference>
<accession>A0A9J6BQH5</accession>
<organism evidence="9 10">
    <name type="scientific">Polypedilum vanderplanki</name>
    <name type="common">Sleeping chironomid midge</name>
    <dbReference type="NCBI Taxonomy" id="319348"/>
    <lineage>
        <taxon>Eukaryota</taxon>
        <taxon>Metazoa</taxon>
        <taxon>Ecdysozoa</taxon>
        <taxon>Arthropoda</taxon>
        <taxon>Hexapoda</taxon>
        <taxon>Insecta</taxon>
        <taxon>Pterygota</taxon>
        <taxon>Neoptera</taxon>
        <taxon>Endopterygota</taxon>
        <taxon>Diptera</taxon>
        <taxon>Nematocera</taxon>
        <taxon>Chironomoidea</taxon>
        <taxon>Chironomidae</taxon>
        <taxon>Chironominae</taxon>
        <taxon>Polypedilum</taxon>
        <taxon>Polypedilum</taxon>
    </lineage>
</organism>
<keyword evidence="5 8" id="KW-0472">Membrane</keyword>
<keyword evidence="2" id="KW-1003">Cell membrane</keyword>
<evidence type="ECO:0000256" key="8">
    <source>
        <dbReference type="SAM" id="Phobius"/>
    </source>
</evidence>
<evidence type="ECO:0000256" key="4">
    <source>
        <dbReference type="ARBA" id="ARBA00022989"/>
    </source>
</evidence>
<keyword evidence="10" id="KW-1185">Reference proteome</keyword>
<dbReference type="PANTHER" id="PTHR42643">
    <property type="entry name" value="IONOTROPIC RECEPTOR 20A-RELATED"/>
    <property type="match status" value="1"/>
</dbReference>
<dbReference type="Gene3D" id="3.40.190.10">
    <property type="entry name" value="Periplasmic binding protein-like II"/>
    <property type="match status" value="2"/>
</dbReference>
<dbReference type="PANTHER" id="PTHR42643:SF24">
    <property type="entry name" value="IONOTROPIC RECEPTOR 60A"/>
    <property type="match status" value="1"/>
</dbReference>
<keyword evidence="6" id="KW-0675">Receptor</keyword>
<evidence type="ECO:0000256" key="6">
    <source>
        <dbReference type="ARBA" id="ARBA00023170"/>
    </source>
</evidence>
<evidence type="ECO:0000256" key="1">
    <source>
        <dbReference type="ARBA" id="ARBA00004651"/>
    </source>
</evidence>
<comment type="caution">
    <text evidence="9">The sequence shown here is derived from an EMBL/GenBank/DDBJ whole genome shotgun (WGS) entry which is preliminary data.</text>
</comment>
<dbReference type="SUPFAM" id="SSF53850">
    <property type="entry name" value="Periplasmic binding protein-like II"/>
    <property type="match status" value="1"/>
</dbReference>
<dbReference type="GO" id="GO:0005886">
    <property type="term" value="C:plasma membrane"/>
    <property type="evidence" value="ECO:0007669"/>
    <property type="project" value="UniProtKB-SubCell"/>
</dbReference>
<evidence type="ECO:0000256" key="5">
    <source>
        <dbReference type="ARBA" id="ARBA00023136"/>
    </source>
</evidence>
<dbReference type="InterPro" id="IPR052192">
    <property type="entry name" value="Insect_Ionotropic_Sensory_Rcpt"/>
</dbReference>
<keyword evidence="3 8" id="KW-0812">Transmembrane</keyword>
<dbReference type="EMBL" id="JADBJN010000003">
    <property type="protein sequence ID" value="KAG5671646.1"/>
    <property type="molecule type" value="Genomic_DNA"/>
</dbReference>
<evidence type="ECO:0000256" key="3">
    <source>
        <dbReference type="ARBA" id="ARBA00022692"/>
    </source>
</evidence>
<feature type="transmembrane region" description="Helical" evidence="8">
    <location>
        <begin position="12"/>
        <end position="33"/>
    </location>
</feature>
<dbReference type="OrthoDB" id="7762190at2759"/>
<feature type="transmembrane region" description="Helical" evidence="8">
    <location>
        <begin position="215"/>
        <end position="238"/>
    </location>
</feature>
<gene>
    <name evidence="9" type="ORF">PVAND_001837</name>
</gene>
<keyword evidence="4 8" id="KW-1133">Transmembrane helix</keyword>
<protein>
    <submittedName>
        <fullName evidence="9">Uncharacterized protein</fullName>
    </submittedName>
</protein>
<proteinExistence type="predicted"/>
<sequence length="252" mass="29235">MRQTHIAPPISRIIIFVIIFYALFVSSVFQGSIVKDLNAQTKITKINDVEDLFSADYKFVMNHMLHTVFKQQKGNELSKNLRKIAANAKTTIGNEEGLKILLKEKKYACLLDSLYVTTNYLNRYYDNKTGENLLEIVPEKAFEFYVAVMASRDSPFILSLNQNILRWVEGGFDYYHIHKATHDNYINIFYEKHKKGLTSHSKFKSLSIDDLKSVFILYGYMIAVCIIIALLEISYFYISTMNKQKESMNFVI</sequence>
<keyword evidence="7" id="KW-0325">Glycoprotein</keyword>